<keyword evidence="3" id="KW-1185">Reference proteome</keyword>
<name>A0A562NUX4_9RHOB</name>
<reference evidence="2 3" key="1">
    <citation type="journal article" date="2015" name="Stand. Genomic Sci.">
        <title>Genomic Encyclopedia of Bacterial and Archaeal Type Strains, Phase III: the genomes of soil and plant-associated and newly described type strains.</title>
        <authorList>
            <person name="Whitman W.B."/>
            <person name="Woyke T."/>
            <person name="Klenk H.P."/>
            <person name="Zhou Y."/>
            <person name="Lilburn T.G."/>
            <person name="Beck B.J."/>
            <person name="De Vos P."/>
            <person name="Vandamme P."/>
            <person name="Eisen J.A."/>
            <person name="Garrity G."/>
            <person name="Hugenholtz P."/>
            <person name="Kyrpides N.C."/>
        </authorList>
    </citation>
    <scope>NUCLEOTIDE SEQUENCE [LARGE SCALE GENOMIC DNA]</scope>
    <source>
        <strain evidence="2 3">CGMCC 1.5364</strain>
    </source>
</reference>
<dbReference type="AlphaFoldDB" id="A0A562NUX4"/>
<dbReference type="Pfam" id="PF13391">
    <property type="entry name" value="HNH_2"/>
    <property type="match status" value="1"/>
</dbReference>
<keyword evidence="2" id="KW-0540">Nuclease</keyword>
<accession>A0A562NUX4</accession>
<keyword evidence="2" id="KW-0255">Endonuclease</keyword>
<evidence type="ECO:0000259" key="1">
    <source>
        <dbReference type="Pfam" id="PF13391"/>
    </source>
</evidence>
<evidence type="ECO:0000313" key="3">
    <source>
        <dbReference type="Proteomes" id="UP000316225"/>
    </source>
</evidence>
<gene>
    <name evidence="2" type="ORF">IQ24_01329</name>
</gene>
<organism evidence="2 3">
    <name type="scientific">Paracoccus sulfuroxidans</name>
    <dbReference type="NCBI Taxonomy" id="384678"/>
    <lineage>
        <taxon>Bacteria</taxon>
        <taxon>Pseudomonadati</taxon>
        <taxon>Pseudomonadota</taxon>
        <taxon>Alphaproteobacteria</taxon>
        <taxon>Rhodobacterales</taxon>
        <taxon>Paracoccaceae</taxon>
        <taxon>Paracoccus</taxon>
    </lineage>
</organism>
<evidence type="ECO:0000313" key="2">
    <source>
        <dbReference type="EMBL" id="TWI35969.1"/>
    </source>
</evidence>
<feature type="domain" description="HNH nuclease" evidence="1">
    <location>
        <begin position="192"/>
        <end position="239"/>
    </location>
</feature>
<dbReference type="GO" id="GO:0004519">
    <property type="term" value="F:endonuclease activity"/>
    <property type="evidence" value="ECO:0007669"/>
    <property type="project" value="UniProtKB-KW"/>
</dbReference>
<dbReference type="Proteomes" id="UP000316225">
    <property type="component" value="Unassembled WGS sequence"/>
</dbReference>
<dbReference type="EMBL" id="VLKU01000003">
    <property type="protein sequence ID" value="TWI35969.1"/>
    <property type="molecule type" value="Genomic_DNA"/>
</dbReference>
<comment type="caution">
    <text evidence="2">The sequence shown here is derived from an EMBL/GenBank/DDBJ whole genome shotgun (WGS) entry which is preliminary data.</text>
</comment>
<sequence length="280" mass="30988">MASSFIPLLKSAPMTSQPPGPALRMSLMIGLPSHMAERSFSPSLPLTPANFRAKRITVTPFIRELPKDAIGGSTDDELGDKLLTLRWKGFEVQTDIPTEKGNRERLRGFLRHRGELNNDLLSVAEIGDVVLFEQLGTHDFLLHIEKPDGTRILGASTSDEREERERKWVQRAARPDQRKFRQGIIDRDGLKCAISGCGIPEVLDAAHLHGHADNGSSDPSNGIILRKDLHNLFDADLLHLGLDGKVTLDARVTDPDYTRYEGMVLSSTADLQNLQNRSAA</sequence>
<proteinExistence type="predicted"/>
<keyword evidence="2" id="KW-0378">Hydrolase</keyword>
<dbReference type="InterPro" id="IPR003615">
    <property type="entry name" value="HNH_nuc"/>
</dbReference>
<protein>
    <submittedName>
        <fullName evidence="2">HNH endonuclease</fullName>
    </submittedName>
</protein>